<keyword evidence="5" id="KW-0812">Transmembrane</keyword>
<evidence type="ECO:0000256" key="2">
    <source>
        <dbReference type="ARBA" id="ARBA00022475"/>
    </source>
</evidence>
<comment type="subcellular location">
    <subcellularLocation>
        <location evidence="1">Cell inner membrane</location>
        <topology evidence="1">Single-pass membrane protein</topology>
    </subcellularLocation>
</comment>
<keyword evidence="4" id="KW-0997">Cell inner membrane</keyword>
<dbReference type="AlphaFoldDB" id="A0A0F5K4I6"/>
<evidence type="ECO:0000256" key="5">
    <source>
        <dbReference type="ARBA" id="ARBA00022692"/>
    </source>
</evidence>
<dbReference type="GO" id="GO:0015627">
    <property type="term" value="C:type II protein secretion system complex"/>
    <property type="evidence" value="ECO:0007669"/>
    <property type="project" value="InterPro"/>
</dbReference>
<keyword evidence="3" id="KW-0488">Methylation</keyword>
<keyword evidence="6" id="KW-1133">Transmembrane helix</keyword>
<keyword evidence="2" id="KW-1003">Cell membrane</keyword>
<keyword evidence="11" id="KW-1185">Reference proteome</keyword>
<feature type="chain" id="PRO_5002491127" description="General secretion pathway GspH domain-containing protein" evidence="8">
    <location>
        <begin position="26"/>
        <end position="144"/>
    </location>
</feature>
<dbReference type="OrthoDB" id="9154196at2"/>
<evidence type="ECO:0000256" key="4">
    <source>
        <dbReference type="ARBA" id="ARBA00022519"/>
    </source>
</evidence>
<evidence type="ECO:0000259" key="9">
    <source>
        <dbReference type="Pfam" id="PF12019"/>
    </source>
</evidence>
<evidence type="ECO:0000256" key="7">
    <source>
        <dbReference type="ARBA" id="ARBA00023136"/>
    </source>
</evidence>
<evidence type="ECO:0000256" key="3">
    <source>
        <dbReference type="ARBA" id="ARBA00022481"/>
    </source>
</evidence>
<feature type="signal peptide" evidence="8">
    <location>
        <begin position="1"/>
        <end position="25"/>
    </location>
</feature>
<gene>
    <name evidence="10" type="ORF">WM40_06085</name>
</gene>
<accession>A0A0F5K4I6</accession>
<evidence type="ECO:0000313" key="10">
    <source>
        <dbReference type="EMBL" id="KKB64457.1"/>
    </source>
</evidence>
<comment type="caution">
    <text evidence="10">The sequence shown here is derived from an EMBL/GenBank/DDBJ whole genome shotgun (WGS) entry which is preliminary data.</text>
</comment>
<keyword evidence="7" id="KW-0472">Membrane</keyword>
<evidence type="ECO:0000256" key="8">
    <source>
        <dbReference type="SAM" id="SignalP"/>
    </source>
</evidence>
<keyword evidence="8" id="KW-0732">Signal</keyword>
<dbReference type="Gene3D" id="3.55.40.10">
    <property type="entry name" value="minor pseudopilin epsh domain"/>
    <property type="match status" value="1"/>
</dbReference>
<dbReference type="GO" id="GO:0015628">
    <property type="term" value="P:protein secretion by the type II secretion system"/>
    <property type="evidence" value="ECO:0007669"/>
    <property type="project" value="InterPro"/>
</dbReference>
<dbReference type="InterPro" id="IPR022346">
    <property type="entry name" value="T2SS_GspH"/>
</dbReference>
<evidence type="ECO:0000313" key="11">
    <source>
        <dbReference type="Proteomes" id="UP000033618"/>
    </source>
</evidence>
<name>A0A0F5K4I6_9BURK</name>
<proteinExistence type="predicted"/>
<dbReference type="Proteomes" id="UP000033618">
    <property type="component" value="Unassembled WGS sequence"/>
</dbReference>
<evidence type="ECO:0000256" key="1">
    <source>
        <dbReference type="ARBA" id="ARBA00004377"/>
    </source>
</evidence>
<dbReference type="PATRIC" id="fig|28092.6.peg.1445"/>
<dbReference type="Pfam" id="PF12019">
    <property type="entry name" value="GspH"/>
    <property type="match status" value="1"/>
</dbReference>
<evidence type="ECO:0000256" key="6">
    <source>
        <dbReference type="ARBA" id="ARBA00022989"/>
    </source>
</evidence>
<dbReference type="GO" id="GO:0005886">
    <property type="term" value="C:plasma membrane"/>
    <property type="evidence" value="ECO:0007669"/>
    <property type="project" value="UniProtKB-SubCell"/>
</dbReference>
<protein>
    <recommendedName>
        <fullName evidence="9">General secretion pathway GspH domain-containing protein</fullName>
    </recommendedName>
</protein>
<reference evidence="10 11" key="1">
    <citation type="submission" date="2015-03" db="EMBL/GenBank/DDBJ databases">
        <title>Draft Genome Sequence of Burkholderia andropogonis type strain ICMP2807, isolated from Sorghum bicolor.</title>
        <authorList>
            <person name="Lopes-Santos L."/>
            <person name="Castro D.B."/>
            <person name="Ottoboni L.M."/>
            <person name="Park D."/>
            <person name="Weirc B.S."/>
            <person name="Destefano S.A."/>
        </authorList>
    </citation>
    <scope>NUCLEOTIDE SEQUENCE [LARGE SCALE GENOMIC DNA]</scope>
    <source>
        <strain evidence="10 11">ICMP2807</strain>
    </source>
</reference>
<sequence length="144" mass="15197">MLMVLVIGGLLVGLASLSLSHNAHGALDEQGQRLALAFETAGDEAQLRNAPINWEPVNGGYRFSVREGRRWRALNDDVLGGARWMTGVTGVAIRYPGVSQAVGTLQFSTESIGDAVSVTLYSDNGAVTISTNGDGHFVVRNGAL</sequence>
<dbReference type="STRING" id="28092.WM40_06085"/>
<feature type="domain" description="General secretion pathway GspH" evidence="9">
    <location>
        <begin position="31"/>
        <end position="135"/>
    </location>
</feature>
<dbReference type="EMBL" id="LAQU01000004">
    <property type="protein sequence ID" value="KKB64457.1"/>
    <property type="molecule type" value="Genomic_DNA"/>
</dbReference>
<organism evidence="10 11">
    <name type="scientific">Robbsia andropogonis</name>
    <dbReference type="NCBI Taxonomy" id="28092"/>
    <lineage>
        <taxon>Bacteria</taxon>
        <taxon>Pseudomonadati</taxon>
        <taxon>Pseudomonadota</taxon>
        <taxon>Betaproteobacteria</taxon>
        <taxon>Burkholderiales</taxon>
        <taxon>Burkholderiaceae</taxon>
        <taxon>Robbsia</taxon>
    </lineage>
</organism>